<dbReference type="GO" id="GO:0022857">
    <property type="term" value="F:transmembrane transporter activity"/>
    <property type="evidence" value="ECO:0007669"/>
    <property type="project" value="TreeGrafter"/>
</dbReference>
<name>A0A3N4PBD9_9BACT</name>
<sequence length="413" mass="46155">MLKNYFKIAIAVLRRRKFFTFISLFGISFTLAILIVLTAFYDHLVSPAYPDHQRSRSLYLNSIELNHRKKQSHNQGPPSLYFMNKFVATLKTPEKVAISSIFGPTNTYVNNRKLVINVKYTNTAYWEVQEYDFLEGKPYSMQDLDAGSRVAVISRETKENYFGDAPTVVGRYINTNNEQFRVIGVVDNVPKTMLYSYADMYLPYTLSKTEMANKSYNSNFTAILLARSEKDLPAIQSEFAAMIQKVPLDSAQYDEIKGSVDSYVASFTRIFNGGGSSAAAVRRLIVYVSIFVFLFMLLPTINLVNINTSRIMERSSEIGVRKAFGASSGTLAIQFIVENLILTFLGGIIGVLLSWAVLSIVNGSRLIPNAHLGINFTVLGASVLACIVFGLLSGVFPAWRMSRMQVVTALKAN</sequence>
<dbReference type="PANTHER" id="PTHR30572">
    <property type="entry name" value="MEMBRANE COMPONENT OF TRANSPORTER-RELATED"/>
    <property type="match status" value="1"/>
</dbReference>
<feature type="domain" description="MacB-like periplasmic core" evidence="8">
    <location>
        <begin position="20"/>
        <end position="240"/>
    </location>
</feature>
<evidence type="ECO:0000256" key="5">
    <source>
        <dbReference type="ARBA" id="ARBA00023136"/>
    </source>
</evidence>
<evidence type="ECO:0000259" key="8">
    <source>
        <dbReference type="Pfam" id="PF12704"/>
    </source>
</evidence>
<dbReference type="GO" id="GO:0005886">
    <property type="term" value="C:plasma membrane"/>
    <property type="evidence" value="ECO:0007669"/>
    <property type="project" value="UniProtKB-SubCell"/>
</dbReference>
<comment type="caution">
    <text evidence="9">The sequence shown here is derived from an EMBL/GenBank/DDBJ whole genome shotgun (WGS) entry which is preliminary data.</text>
</comment>
<evidence type="ECO:0000313" key="10">
    <source>
        <dbReference type="Proteomes" id="UP000278351"/>
    </source>
</evidence>
<keyword evidence="10" id="KW-1185">Reference proteome</keyword>
<dbReference type="OrthoDB" id="8740261at2"/>
<dbReference type="Proteomes" id="UP000278351">
    <property type="component" value="Unassembled WGS sequence"/>
</dbReference>
<dbReference type="InterPro" id="IPR025857">
    <property type="entry name" value="MacB_PCD"/>
</dbReference>
<organism evidence="9 10">
    <name type="scientific">Chitinophaga lutea</name>
    <dbReference type="NCBI Taxonomy" id="2488634"/>
    <lineage>
        <taxon>Bacteria</taxon>
        <taxon>Pseudomonadati</taxon>
        <taxon>Bacteroidota</taxon>
        <taxon>Chitinophagia</taxon>
        <taxon>Chitinophagales</taxon>
        <taxon>Chitinophagaceae</taxon>
        <taxon>Chitinophaga</taxon>
    </lineage>
</organism>
<feature type="domain" description="ABC3 transporter permease C-terminal" evidence="7">
    <location>
        <begin position="290"/>
        <end position="405"/>
    </location>
</feature>
<dbReference type="InterPro" id="IPR050250">
    <property type="entry name" value="Macrolide_Exporter_MacB"/>
</dbReference>
<dbReference type="Pfam" id="PF12704">
    <property type="entry name" value="MacB_PCD"/>
    <property type="match status" value="1"/>
</dbReference>
<dbReference type="AlphaFoldDB" id="A0A3N4PBD9"/>
<feature type="transmembrane region" description="Helical" evidence="6">
    <location>
        <begin position="340"/>
        <end position="361"/>
    </location>
</feature>
<evidence type="ECO:0000256" key="4">
    <source>
        <dbReference type="ARBA" id="ARBA00022989"/>
    </source>
</evidence>
<keyword evidence="4 6" id="KW-1133">Transmembrane helix</keyword>
<feature type="transmembrane region" description="Helical" evidence="6">
    <location>
        <begin position="21"/>
        <end position="41"/>
    </location>
</feature>
<evidence type="ECO:0000256" key="1">
    <source>
        <dbReference type="ARBA" id="ARBA00004651"/>
    </source>
</evidence>
<evidence type="ECO:0000313" key="9">
    <source>
        <dbReference type="EMBL" id="RPE05992.1"/>
    </source>
</evidence>
<comment type="subcellular location">
    <subcellularLocation>
        <location evidence="1">Cell membrane</location>
        <topology evidence="1">Multi-pass membrane protein</topology>
    </subcellularLocation>
</comment>
<dbReference type="Pfam" id="PF02687">
    <property type="entry name" value="FtsX"/>
    <property type="match status" value="1"/>
</dbReference>
<reference evidence="9 10" key="1">
    <citation type="submission" date="2018-11" db="EMBL/GenBank/DDBJ databases">
        <title>Chitinophaga lutea sp.nov., isolate from arsenic contaminated soil.</title>
        <authorList>
            <person name="Zong Y."/>
        </authorList>
    </citation>
    <scope>NUCLEOTIDE SEQUENCE [LARGE SCALE GENOMIC DNA]</scope>
    <source>
        <strain evidence="9 10">ZY74</strain>
    </source>
</reference>
<proteinExistence type="predicted"/>
<dbReference type="PANTHER" id="PTHR30572:SF18">
    <property type="entry name" value="ABC-TYPE MACROLIDE FAMILY EXPORT SYSTEM PERMEASE COMPONENT 2"/>
    <property type="match status" value="1"/>
</dbReference>
<keyword evidence="3 6" id="KW-0812">Transmembrane</keyword>
<feature type="transmembrane region" description="Helical" evidence="6">
    <location>
        <begin position="373"/>
        <end position="396"/>
    </location>
</feature>
<keyword evidence="2" id="KW-1003">Cell membrane</keyword>
<dbReference type="InterPro" id="IPR003838">
    <property type="entry name" value="ABC3_permease_C"/>
</dbReference>
<evidence type="ECO:0000259" key="7">
    <source>
        <dbReference type="Pfam" id="PF02687"/>
    </source>
</evidence>
<evidence type="ECO:0000256" key="2">
    <source>
        <dbReference type="ARBA" id="ARBA00022475"/>
    </source>
</evidence>
<keyword evidence="5 6" id="KW-0472">Membrane</keyword>
<dbReference type="EMBL" id="RPDH01000003">
    <property type="protein sequence ID" value="RPE05992.1"/>
    <property type="molecule type" value="Genomic_DNA"/>
</dbReference>
<dbReference type="RefSeq" id="WP_123849643.1">
    <property type="nucleotide sequence ID" value="NZ_RPDH01000003.1"/>
</dbReference>
<evidence type="ECO:0000256" key="6">
    <source>
        <dbReference type="SAM" id="Phobius"/>
    </source>
</evidence>
<evidence type="ECO:0000256" key="3">
    <source>
        <dbReference type="ARBA" id="ARBA00022692"/>
    </source>
</evidence>
<feature type="transmembrane region" description="Helical" evidence="6">
    <location>
        <begin position="284"/>
        <end position="304"/>
    </location>
</feature>
<gene>
    <name evidence="9" type="ORF">EGT74_26960</name>
</gene>
<protein>
    <submittedName>
        <fullName evidence="9">ABC transporter permease</fullName>
    </submittedName>
</protein>
<accession>A0A3N4PBD9</accession>